<dbReference type="Gene3D" id="1.10.4100.10">
    <property type="entry name" value="2-methylcitrate dehydratase PrpD"/>
    <property type="match status" value="1"/>
</dbReference>
<proteinExistence type="inferred from homology"/>
<dbReference type="SUPFAM" id="SSF103378">
    <property type="entry name" value="2-methylcitrate dehydratase PrpD"/>
    <property type="match status" value="1"/>
</dbReference>
<dbReference type="Proteomes" id="UP001301140">
    <property type="component" value="Unassembled WGS sequence"/>
</dbReference>
<dbReference type="AlphaFoldDB" id="A0AAP3XRZ6"/>
<sequence length="472" mass="49502">MTTAHKGPGGLTAAWARYIAGFEPAAVPAGVRARALQMIQDGSGALLAAADPRVPTGRLVTGLVRELGGSPQATVVGQGFRTGAVDAALANGTMGYACDVEPHHPEGILHPIAVMVPTALAAGELAGASGARFVAAVVLGCELEYRLSMALGPVEQYNLGFHPSAVCGCFGATAAASFLLGLDEEQTVAALGLAGCQASGLMAWESDPTENARPFQMGMAARNGLTAALLARRGFGGPRAIFDEGHTVFRAFSRNPRPGFLVDELGTRFDGIMELAIKPYSSVSFLHPGLDGLLGIAREHRLAIGDVAAIEMRFATSGAHCVDGNPLKSHCAQYILPVALTVEGLRVLDLFHDRRESDAEVARLSRAVTVVHDDELDRLFPERYETVITVTTKDGRRLETRNGVARGYPEQPLEEAEIDAKFATLCGAVASPGRVAALRDAILGLEQAPDLARYAGLMGARPDSEASGGRMS</sequence>
<dbReference type="PANTHER" id="PTHR16943:SF8">
    <property type="entry name" value="2-METHYLCITRATE DEHYDRATASE"/>
    <property type="match status" value="1"/>
</dbReference>
<dbReference type="InterPro" id="IPR042183">
    <property type="entry name" value="MmgE/PrpD_sf_1"/>
</dbReference>
<dbReference type="Gene3D" id="3.30.1330.120">
    <property type="entry name" value="2-methylcitrate dehydratase PrpD"/>
    <property type="match status" value="1"/>
</dbReference>
<reference evidence="4 5" key="1">
    <citation type="submission" date="2023-03" db="EMBL/GenBank/DDBJ databases">
        <title>YIM 152171 draft genome.</title>
        <authorList>
            <person name="Yang Z."/>
        </authorList>
    </citation>
    <scope>NUCLEOTIDE SEQUENCE [LARGE SCALE GENOMIC DNA]</scope>
    <source>
        <strain evidence="4 5">YIM 152171</strain>
    </source>
</reference>
<accession>A0AAP3XRZ6</accession>
<dbReference type="GO" id="GO:0016829">
    <property type="term" value="F:lyase activity"/>
    <property type="evidence" value="ECO:0007669"/>
    <property type="project" value="InterPro"/>
</dbReference>
<dbReference type="PANTHER" id="PTHR16943">
    <property type="entry name" value="2-METHYLCITRATE DEHYDRATASE-RELATED"/>
    <property type="match status" value="1"/>
</dbReference>
<evidence type="ECO:0000259" key="3">
    <source>
        <dbReference type="Pfam" id="PF19305"/>
    </source>
</evidence>
<feature type="domain" description="MmgE/PrpD N-terminal" evidence="2">
    <location>
        <begin position="16"/>
        <end position="258"/>
    </location>
</feature>
<dbReference type="RefSeq" id="WP_327789385.1">
    <property type="nucleotide sequence ID" value="NZ_JARGEQ010000102.1"/>
</dbReference>
<evidence type="ECO:0000313" key="4">
    <source>
        <dbReference type="EMBL" id="MDF1586964.1"/>
    </source>
</evidence>
<keyword evidence="5" id="KW-1185">Reference proteome</keyword>
<dbReference type="Pfam" id="PF19305">
    <property type="entry name" value="MmgE_PrpD_C"/>
    <property type="match status" value="1"/>
</dbReference>
<dbReference type="InterPro" id="IPR036148">
    <property type="entry name" value="MmgE/PrpD_sf"/>
</dbReference>
<evidence type="ECO:0000259" key="2">
    <source>
        <dbReference type="Pfam" id="PF03972"/>
    </source>
</evidence>
<dbReference type="EMBL" id="JARGEQ010000102">
    <property type="protein sequence ID" value="MDF1586964.1"/>
    <property type="molecule type" value="Genomic_DNA"/>
</dbReference>
<dbReference type="Pfam" id="PF03972">
    <property type="entry name" value="MmgE_PrpD_N"/>
    <property type="match status" value="1"/>
</dbReference>
<gene>
    <name evidence="4" type="ORF">PZ740_11305</name>
</gene>
<evidence type="ECO:0000313" key="5">
    <source>
        <dbReference type="Proteomes" id="UP001301140"/>
    </source>
</evidence>
<dbReference type="InterPro" id="IPR042188">
    <property type="entry name" value="MmgE/PrpD_sf_2"/>
</dbReference>
<feature type="domain" description="MmgE/PrpD C-terminal" evidence="3">
    <location>
        <begin position="280"/>
        <end position="443"/>
    </location>
</feature>
<protein>
    <submittedName>
        <fullName evidence="4">MmgE/PrpD family protein</fullName>
    </submittedName>
</protein>
<dbReference type="InterPro" id="IPR045337">
    <property type="entry name" value="MmgE_PrpD_C"/>
</dbReference>
<dbReference type="InterPro" id="IPR005656">
    <property type="entry name" value="MmgE_PrpD"/>
</dbReference>
<comment type="caution">
    <text evidence="4">The sequence shown here is derived from an EMBL/GenBank/DDBJ whole genome shotgun (WGS) entry which is preliminary data.</text>
</comment>
<dbReference type="InterPro" id="IPR045336">
    <property type="entry name" value="MmgE_PrpD_N"/>
</dbReference>
<evidence type="ECO:0000256" key="1">
    <source>
        <dbReference type="ARBA" id="ARBA00006174"/>
    </source>
</evidence>
<organism evidence="4 5">
    <name type="scientific">Marinimicrococcus flavescens</name>
    <dbReference type="NCBI Taxonomy" id="3031815"/>
    <lineage>
        <taxon>Bacteria</taxon>
        <taxon>Pseudomonadati</taxon>
        <taxon>Pseudomonadota</taxon>
        <taxon>Alphaproteobacteria</taxon>
        <taxon>Geminicoccales</taxon>
        <taxon>Geminicoccaceae</taxon>
        <taxon>Marinimicrococcus</taxon>
    </lineage>
</organism>
<name>A0AAP3XRZ6_9PROT</name>
<comment type="similarity">
    <text evidence="1">Belongs to the PrpD family.</text>
</comment>